<dbReference type="GO" id="GO:0005886">
    <property type="term" value="C:plasma membrane"/>
    <property type="evidence" value="ECO:0007669"/>
    <property type="project" value="UniProtKB-SubCell"/>
</dbReference>
<comment type="subcellular location">
    <subcellularLocation>
        <location evidence="1">Cell membrane</location>
        <topology evidence="1">Multi-pass membrane protein</topology>
    </subcellularLocation>
</comment>
<evidence type="ECO:0000313" key="8">
    <source>
        <dbReference type="EMBL" id="QKD02816.1"/>
    </source>
</evidence>
<dbReference type="AlphaFoldDB" id="A0A6M7WMX8"/>
<keyword evidence="5 7" id="KW-1133">Transmembrane helix</keyword>
<evidence type="ECO:0000256" key="1">
    <source>
        <dbReference type="ARBA" id="ARBA00004651"/>
    </source>
</evidence>
<dbReference type="PANTHER" id="PTHR33452">
    <property type="entry name" value="OXIDOREDUCTASE CATD-RELATED"/>
    <property type="match status" value="1"/>
</dbReference>
<accession>A0A6M7WMX8</accession>
<feature type="transmembrane region" description="Helical" evidence="7">
    <location>
        <begin position="118"/>
        <end position="141"/>
    </location>
</feature>
<keyword evidence="4 7" id="KW-0812">Transmembrane</keyword>
<feature type="transmembrane region" description="Helical" evidence="7">
    <location>
        <begin position="25"/>
        <end position="46"/>
    </location>
</feature>
<dbReference type="EMBL" id="CP033367">
    <property type="protein sequence ID" value="QKD02816.1"/>
    <property type="molecule type" value="Genomic_DNA"/>
</dbReference>
<keyword evidence="6 7" id="KW-0472">Membrane</keyword>
<protein>
    <submittedName>
        <fullName evidence="8">DoxX family protein</fullName>
    </submittedName>
</protein>
<dbReference type="Proteomes" id="UP000503017">
    <property type="component" value="Chromosome"/>
</dbReference>
<evidence type="ECO:0000256" key="4">
    <source>
        <dbReference type="ARBA" id="ARBA00022692"/>
    </source>
</evidence>
<dbReference type="InterPro" id="IPR032808">
    <property type="entry name" value="DoxX"/>
</dbReference>
<proteinExistence type="inferred from homology"/>
<sequence>MTLTEIDAKLTGLATQYHIRDVTLLAGRLLMSFIFLHEGVTLTIHFDGAAKAMAAQGVGLPLFVATIALQLGAGLSVATGVLTRLGAIGLGCFCLATATLFHTNFASQSELLNFEKDLAIAGGMFVLAVAGAGRISLDWLLMKYLQQRQRDKEMVAALLAVENEFTVDVRLPV</sequence>
<dbReference type="InterPro" id="IPR051907">
    <property type="entry name" value="DoxX-like_oxidoreductase"/>
</dbReference>
<evidence type="ECO:0000256" key="6">
    <source>
        <dbReference type="ARBA" id="ARBA00023136"/>
    </source>
</evidence>
<keyword evidence="3" id="KW-1003">Cell membrane</keyword>
<feature type="transmembrane region" description="Helical" evidence="7">
    <location>
        <begin position="85"/>
        <end position="106"/>
    </location>
</feature>
<evidence type="ECO:0000256" key="7">
    <source>
        <dbReference type="SAM" id="Phobius"/>
    </source>
</evidence>
<dbReference type="RefSeq" id="WP_027030073.1">
    <property type="nucleotide sequence ID" value="NZ_CP033367.1"/>
</dbReference>
<gene>
    <name evidence="8" type="ORF">EB235_15940</name>
</gene>
<feature type="transmembrane region" description="Helical" evidence="7">
    <location>
        <begin position="58"/>
        <end position="78"/>
    </location>
</feature>
<evidence type="ECO:0000256" key="5">
    <source>
        <dbReference type="ARBA" id="ARBA00022989"/>
    </source>
</evidence>
<comment type="similarity">
    <text evidence="2">Belongs to the DoxX family.</text>
</comment>
<evidence type="ECO:0000256" key="3">
    <source>
        <dbReference type="ARBA" id="ARBA00022475"/>
    </source>
</evidence>
<dbReference type="PANTHER" id="PTHR33452:SF1">
    <property type="entry name" value="INNER MEMBRANE PROTEIN YPHA-RELATED"/>
    <property type="match status" value="1"/>
</dbReference>
<evidence type="ECO:0000313" key="9">
    <source>
        <dbReference type="Proteomes" id="UP000503017"/>
    </source>
</evidence>
<name>A0A6M7WMX8_RHILI</name>
<reference evidence="8 9" key="1">
    <citation type="submission" date="2018-10" db="EMBL/GenBank/DDBJ databases">
        <authorList>
            <person name="Perry B.J."/>
            <person name="Sullivan J.T."/>
            <person name="Murphy R.J.T."/>
            <person name="Ramsay J.P."/>
            <person name="Ronson C.W."/>
        </authorList>
    </citation>
    <scope>NUCLEOTIDE SEQUENCE [LARGE SCALE GENOMIC DNA]</scope>
    <source>
        <strain evidence="8 9">R88b</strain>
    </source>
</reference>
<dbReference type="Pfam" id="PF07681">
    <property type="entry name" value="DoxX"/>
    <property type="match status" value="1"/>
</dbReference>
<organism evidence="8 9">
    <name type="scientific">Mesorhizobium loti R88b</name>
    <dbReference type="NCBI Taxonomy" id="935548"/>
    <lineage>
        <taxon>Bacteria</taxon>
        <taxon>Pseudomonadati</taxon>
        <taxon>Pseudomonadota</taxon>
        <taxon>Alphaproteobacteria</taxon>
        <taxon>Hyphomicrobiales</taxon>
        <taxon>Phyllobacteriaceae</taxon>
        <taxon>Mesorhizobium</taxon>
    </lineage>
</organism>
<evidence type="ECO:0000256" key="2">
    <source>
        <dbReference type="ARBA" id="ARBA00006679"/>
    </source>
</evidence>